<comment type="caution">
    <text evidence="2">The sequence shown here is derived from an EMBL/GenBank/DDBJ whole genome shotgun (WGS) entry which is preliminary data.</text>
</comment>
<feature type="transmembrane region" description="Helical" evidence="1">
    <location>
        <begin position="180"/>
        <end position="198"/>
    </location>
</feature>
<keyword evidence="1" id="KW-0812">Transmembrane</keyword>
<feature type="transmembrane region" description="Helical" evidence="1">
    <location>
        <begin position="90"/>
        <end position="111"/>
    </location>
</feature>
<sequence length="201" mass="20338">MNTTSSLRGSTTTTVVGDVVRVLAGLAIPVGGALYGPVAVALLSLVLLGTVLPRAVGLQGVVDPLVGVVLSVAAWIALLDLYARVSWLDLVMHLLATAALTVLAYAVLVFLGCLPTPGPLLAGPDAGARAAGPTLRRPRTGAVVTATALGVLLALLWEVGEWAGARYVDPSIDVGYLDTLGDLVAGGIGAFVAGLLLVRRS</sequence>
<dbReference type="AlphaFoldDB" id="A0A9D5UBK3"/>
<organism evidence="2 3">
    <name type="scientific">Oerskovia douganii</name>
    <dbReference type="NCBI Taxonomy" id="2762210"/>
    <lineage>
        <taxon>Bacteria</taxon>
        <taxon>Bacillati</taxon>
        <taxon>Actinomycetota</taxon>
        <taxon>Actinomycetes</taxon>
        <taxon>Micrococcales</taxon>
        <taxon>Cellulomonadaceae</taxon>
        <taxon>Oerskovia</taxon>
    </lineage>
</organism>
<proteinExistence type="predicted"/>
<dbReference type="Pfam" id="PF09997">
    <property type="entry name" value="DUF2238"/>
    <property type="match status" value="1"/>
</dbReference>
<reference evidence="2 3" key="1">
    <citation type="submission" date="2020-08" db="EMBL/GenBank/DDBJ databases">
        <title>A Genomic Blueprint of the Chicken Gut Microbiome.</title>
        <authorList>
            <person name="Gilroy R."/>
            <person name="Ravi A."/>
            <person name="Getino M."/>
            <person name="Pursley I."/>
            <person name="Horton D.L."/>
            <person name="Alikhan N.-F."/>
            <person name="Baker D."/>
            <person name="Gharbi K."/>
            <person name="Hall N."/>
            <person name="Watson M."/>
            <person name="Adriaenssens E.M."/>
            <person name="Foster-Nyarko E."/>
            <person name="Jarju S."/>
            <person name="Secka A."/>
            <person name="Antonio M."/>
            <person name="Oren A."/>
            <person name="Chaudhuri R."/>
            <person name="La Ragione R.M."/>
            <person name="Hildebrand F."/>
            <person name="Pallen M.J."/>
        </authorList>
    </citation>
    <scope>NUCLEOTIDE SEQUENCE [LARGE SCALE GENOMIC DNA]</scope>
    <source>
        <strain evidence="2 3">Sa1BUA8</strain>
    </source>
</reference>
<evidence type="ECO:0000313" key="3">
    <source>
        <dbReference type="Proteomes" id="UP000822993"/>
    </source>
</evidence>
<gene>
    <name evidence="2" type="ORF">H9623_12095</name>
</gene>
<dbReference type="Proteomes" id="UP000822993">
    <property type="component" value="Unassembled WGS sequence"/>
</dbReference>
<dbReference type="RefSeq" id="WP_193720300.1">
    <property type="nucleotide sequence ID" value="NZ_JACSPN010000015.1"/>
</dbReference>
<dbReference type="EMBL" id="JACSPN010000015">
    <property type="protein sequence ID" value="MBE7701041.1"/>
    <property type="molecule type" value="Genomic_DNA"/>
</dbReference>
<feature type="transmembrane region" description="Helical" evidence="1">
    <location>
        <begin position="142"/>
        <end position="160"/>
    </location>
</feature>
<feature type="transmembrane region" description="Helical" evidence="1">
    <location>
        <begin position="60"/>
        <end position="78"/>
    </location>
</feature>
<feature type="transmembrane region" description="Helical" evidence="1">
    <location>
        <begin position="20"/>
        <end position="48"/>
    </location>
</feature>
<evidence type="ECO:0000256" key="1">
    <source>
        <dbReference type="SAM" id="Phobius"/>
    </source>
</evidence>
<protein>
    <submittedName>
        <fullName evidence="2">Uncharacterized protein</fullName>
    </submittedName>
</protein>
<evidence type="ECO:0000313" key="2">
    <source>
        <dbReference type="EMBL" id="MBE7701041.1"/>
    </source>
</evidence>
<keyword evidence="1" id="KW-1133">Transmembrane helix</keyword>
<keyword evidence="1" id="KW-0472">Membrane</keyword>
<dbReference type="InterPro" id="IPR014509">
    <property type="entry name" value="YjdF-like"/>
</dbReference>
<name>A0A9D5UBK3_9CELL</name>
<accession>A0A9D5UBK3</accession>
<keyword evidence="3" id="KW-1185">Reference proteome</keyword>